<dbReference type="InterPro" id="IPR002347">
    <property type="entry name" value="SDR_fam"/>
</dbReference>
<comment type="similarity">
    <text evidence="1">Belongs to the short-chain dehydrogenases/reductases (SDR) family.</text>
</comment>
<proteinExistence type="inferred from homology"/>
<dbReference type="Pfam" id="PF13561">
    <property type="entry name" value="adh_short_C2"/>
    <property type="match status" value="1"/>
</dbReference>
<dbReference type="FunFam" id="3.40.50.720:FF:000173">
    <property type="entry name" value="3-oxoacyl-[acyl-carrier protein] reductase"/>
    <property type="match status" value="1"/>
</dbReference>
<dbReference type="PROSITE" id="PS00061">
    <property type="entry name" value="ADH_SHORT"/>
    <property type="match status" value="1"/>
</dbReference>
<dbReference type="EMBL" id="FMXE01000011">
    <property type="protein sequence ID" value="SDA70905.1"/>
    <property type="molecule type" value="Genomic_DNA"/>
</dbReference>
<evidence type="ECO:0000313" key="3">
    <source>
        <dbReference type="EMBL" id="SDA70905.1"/>
    </source>
</evidence>
<dbReference type="OrthoDB" id="9788235at2"/>
<evidence type="ECO:0000313" key="4">
    <source>
        <dbReference type="Proteomes" id="UP000198756"/>
    </source>
</evidence>
<dbReference type="InterPro" id="IPR020904">
    <property type="entry name" value="Sc_DH/Rdtase_CS"/>
</dbReference>
<dbReference type="PANTHER" id="PTHR42879">
    <property type="entry name" value="3-OXOACYL-(ACYL-CARRIER-PROTEIN) REDUCTASE"/>
    <property type="match status" value="1"/>
</dbReference>
<dbReference type="RefSeq" id="WP_092729649.1">
    <property type="nucleotide sequence ID" value="NZ_FMXE01000011.1"/>
</dbReference>
<reference evidence="4" key="1">
    <citation type="submission" date="2016-10" db="EMBL/GenBank/DDBJ databases">
        <authorList>
            <person name="Varghese N."/>
            <person name="Submissions S."/>
        </authorList>
    </citation>
    <scope>NUCLEOTIDE SEQUENCE [LARGE SCALE GENOMIC DNA]</scope>
    <source>
        <strain evidence="4">DSM 22703</strain>
    </source>
</reference>
<dbReference type="InterPro" id="IPR050259">
    <property type="entry name" value="SDR"/>
</dbReference>
<dbReference type="PRINTS" id="PR00081">
    <property type="entry name" value="GDHRDH"/>
</dbReference>
<protein>
    <submittedName>
        <fullName evidence="3">NAD(P)-dependent dehydrogenase, short-chain alcohol dehydrogenase family</fullName>
    </submittedName>
</protein>
<dbReference type="SUPFAM" id="SSF51735">
    <property type="entry name" value="NAD(P)-binding Rossmann-fold domains"/>
    <property type="match status" value="1"/>
</dbReference>
<dbReference type="STRING" id="279824.SAMN03080617_01834"/>
<dbReference type="PANTHER" id="PTHR42879:SF2">
    <property type="entry name" value="3-OXOACYL-[ACYL-CARRIER-PROTEIN] REDUCTASE FABG"/>
    <property type="match status" value="1"/>
</dbReference>
<dbReference type="PRINTS" id="PR00080">
    <property type="entry name" value="SDRFAMILY"/>
</dbReference>
<dbReference type="NCBIfam" id="NF009386">
    <property type="entry name" value="PRK12745.1"/>
    <property type="match status" value="1"/>
</dbReference>
<sequence length="256" mass="27947">MKNVALITGGTRGIGLGIAKKLAHEGIDLALNGVRPGSEVKDVLKELRQSGVRVEYFQGNIAEKADRENVVNEVKEKFGTINFLVNNAGVAPRVRADVLEVAEADFDHLMDINLKGTFFLSQAFANWMAEIRRSNANTPLSIVNITSVSAVLASTNRAVYCMAKAGLSMMSKVLAVRLAEFDIPVYEIQPGVIETDMTEKVKLVYEERIENGLTLEKRMGQPEDIGKVVAALLRGDLPYATGQILRIEGGMMVGRL</sequence>
<evidence type="ECO:0000256" key="2">
    <source>
        <dbReference type="ARBA" id="ARBA00023002"/>
    </source>
</evidence>
<evidence type="ECO:0000256" key="1">
    <source>
        <dbReference type="ARBA" id="ARBA00006484"/>
    </source>
</evidence>
<gene>
    <name evidence="3" type="ORF">SAMN03080617_01834</name>
</gene>
<accession>A0A1G5XMW9</accession>
<dbReference type="InterPro" id="IPR036291">
    <property type="entry name" value="NAD(P)-bd_dom_sf"/>
</dbReference>
<name>A0A1G5XMW9_9BACT</name>
<dbReference type="Gene3D" id="3.40.50.720">
    <property type="entry name" value="NAD(P)-binding Rossmann-like Domain"/>
    <property type="match status" value="1"/>
</dbReference>
<keyword evidence="2" id="KW-0560">Oxidoreductase</keyword>
<dbReference type="GO" id="GO:0016491">
    <property type="term" value="F:oxidoreductase activity"/>
    <property type="evidence" value="ECO:0007669"/>
    <property type="project" value="UniProtKB-KW"/>
</dbReference>
<dbReference type="AlphaFoldDB" id="A0A1G5XMW9"/>
<keyword evidence="4" id="KW-1185">Reference proteome</keyword>
<organism evidence="3 4">
    <name type="scientific">Algoriphagus alkaliphilus</name>
    <dbReference type="NCBI Taxonomy" id="279824"/>
    <lineage>
        <taxon>Bacteria</taxon>
        <taxon>Pseudomonadati</taxon>
        <taxon>Bacteroidota</taxon>
        <taxon>Cytophagia</taxon>
        <taxon>Cytophagales</taxon>
        <taxon>Cyclobacteriaceae</taxon>
        <taxon>Algoriphagus</taxon>
    </lineage>
</organism>
<dbReference type="GO" id="GO:0032787">
    <property type="term" value="P:monocarboxylic acid metabolic process"/>
    <property type="evidence" value="ECO:0007669"/>
    <property type="project" value="UniProtKB-ARBA"/>
</dbReference>
<dbReference type="Proteomes" id="UP000198756">
    <property type="component" value="Unassembled WGS sequence"/>
</dbReference>